<evidence type="ECO:0000313" key="5">
    <source>
        <dbReference type="Proteomes" id="UP000295684"/>
    </source>
</evidence>
<dbReference type="PANTHER" id="PTHR19353:SF19">
    <property type="entry name" value="DELTA(5) FATTY ACID DESATURASE C-RELATED"/>
    <property type="match status" value="1"/>
</dbReference>
<dbReference type="PIRSF" id="PIRSF015921">
    <property type="entry name" value="FA_sphinglp_des"/>
    <property type="match status" value="1"/>
</dbReference>
<evidence type="ECO:0000259" key="2">
    <source>
        <dbReference type="Pfam" id="PF00487"/>
    </source>
</evidence>
<dbReference type="GO" id="GO:0016717">
    <property type="term" value="F:oxidoreductase activity, acting on paired donors, with oxidation of a pair of donors resulting in the reduction of molecular oxygen to two molecules of water"/>
    <property type="evidence" value="ECO:0007669"/>
    <property type="project" value="TreeGrafter"/>
</dbReference>
<feature type="transmembrane region" description="Helical" evidence="1">
    <location>
        <begin position="201"/>
        <end position="223"/>
    </location>
</feature>
<dbReference type="InterPro" id="IPR005804">
    <property type="entry name" value="FA_desaturase_dom"/>
</dbReference>
<keyword evidence="1" id="KW-0472">Membrane</keyword>
<dbReference type="OrthoDB" id="104711at2"/>
<feature type="transmembrane region" description="Helical" evidence="1">
    <location>
        <begin position="163"/>
        <end position="180"/>
    </location>
</feature>
<dbReference type="PANTHER" id="PTHR19353">
    <property type="entry name" value="FATTY ACID DESATURASE 2"/>
    <property type="match status" value="1"/>
</dbReference>
<gene>
    <name evidence="4" type="ORF">EV200_11175</name>
    <name evidence="3" type="ORF">GCM10011413_41310</name>
</gene>
<dbReference type="Pfam" id="PF00487">
    <property type="entry name" value="FA_desaturase"/>
    <property type="match status" value="1"/>
</dbReference>
<evidence type="ECO:0000256" key="1">
    <source>
        <dbReference type="SAM" id="Phobius"/>
    </source>
</evidence>
<evidence type="ECO:0000313" key="6">
    <source>
        <dbReference type="Proteomes" id="UP000622648"/>
    </source>
</evidence>
<feature type="transmembrane region" description="Helical" evidence="1">
    <location>
        <begin position="108"/>
        <end position="126"/>
    </location>
</feature>
<keyword evidence="1" id="KW-0812">Transmembrane</keyword>
<keyword evidence="1" id="KW-1133">Transmembrane helix</keyword>
<keyword evidence="6" id="KW-1185">Reference proteome</keyword>
<evidence type="ECO:0000313" key="3">
    <source>
        <dbReference type="EMBL" id="GGE70366.1"/>
    </source>
</evidence>
<proteinExistence type="predicted"/>
<dbReference type="Proteomes" id="UP000295684">
    <property type="component" value="Unassembled WGS sequence"/>
</dbReference>
<reference evidence="3" key="4">
    <citation type="submission" date="2024-05" db="EMBL/GenBank/DDBJ databases">
        <authorList>
            <person name="Sun Q."/>
            <person name="Zhou Y."/>
        </authorList>
    </citation>
    <scope>NUCLEOTIDE SEQUENCE</scope>
    <source>
        <strain evidence="3">CGMCC 1.15644</strain>
    </source>
</reference>
<dbReference type="RefSeq" id="WP_132536274.1">
    <property type="nucleotide sequence ID" value="NZ_BMJO01000010.1"/>
</dbReference>
<dbReference type="GO" id="GO:0008610">
    <property type="term" value="P:lipid biosynthetic process"/>
    <property type="evidence" value="ECO:0007669"/>
    <property type="project" value="UniProtKB-ARBA"/>
</dbReference>
<name>A0A4R2H1Y7_9SPHI</name>
<reference evidence="3" key="1">
    <citation type="journal article" date="2014" name="Int. J. Syst. Evol. Microbiol.">
        <title>Complete genome of a new Firmicutes species belonging to the dominant human colonic microbiota ('Ruminococcus bicirculans') reveals two chromosomes and a selective capacity to utilize plant glucans.</title>
        <authorList>
            <consortium name="NISC Comparative Sequencing Program"/>
            <person name="Wegmann U."/>
            <person name="Louis P."/>
            <person name="Goesmann A."/>
            <person name="Henrissat B."/>
            <person name="Duncan S.H."/>
            <person name="Flint H.J."/>
        </authorList>
    </citation>
    <scope>NUCLEOTIDE SEQUENCE</scope>
    <source>
        <strain evidence="3">CGMCC 1.15644</strain>
    </source>
</reference>
<accession>A0A4R2H1Y7</accession>
<evidence type="ECO:0000313" key="4">
    <source>
        <dbReference type="EMBL" id="TCO18737.1"/>
    </source>
</evidence>
<dbReference type="GO" id="GO:0016020">
    <property type="term" value="C:membrane"/>
    <property type="evidence" value="ECO:0007669"/>
    <property type="project" value="TreeGrafter"/>
</dbReference>
<dbReference type="EMBL" id="SLWO01000011">
    <property type="protein sequence ID" value="TCO18737.1"/>
    <property type="molecule type" value="Genomic_DNA"/>
</dbReference>
<comment type="caution">
    <text evidence="4">The sequence shown here is derived from an EMBL/GenBank/DDBJ whole genome shotgun (WGS) entry which is preliminary data.</text>
</comment>
<dbReference type="InterPro" id="IPR012171">
    <property type="entry name" value="Fatty_acid_desaturase"/>
</dbReference>
<feature type="transmembrane region" description="Helical" evidence="1">
    <location>
        <begin position="40"/>
        <end position="60"/>
    </location>
</feature>
<dbReference type="EMBL" id="BMJO01000010">
    <property type="protein sequence ID" value="GGE70366.1"/>
    <property type="molecule type" value="Genomic_DNA"/>
</dbReference>
<dbReference type="AlphaFoldDB" id="A0A4R2H1Y7"/>
<protein>
    <submittedName>
        <fullName evidence="3">Fatty acid desaturase</fullName>
    </submittedName>
    <submittedName>
        <fullName evidence="4">Linoleoyl-CoA desaturase</fullName>
    </submittedName>
</protein>
<dbReference type="CDD" id="cd03506">
    <property type="entry name" value="Delta6-FADS-like"/>
    <property type="match status" value="1"/>
</dbReference>
<dbReference type="Proteomes" id="UP000622648">
    <property type="component" value="Unassembled WGS sequence"/>
</dbReference>
<sequence length="361" mass="41522">MKAKTKFPAQNGANFYATLRQNVNADFASRNLSIHANGLMWLKTFIFLSLFIVLYLTIILADLNGITLTFLTLLLGMVCAFIGFNICHDAIHGAFSASKRTNKTLSMLFHLVGASPYVWNITHNIVHHTYTNIPGHDEDIEIAPGLIRINHEDKLEPHQRYQQWYAFPLYGLASLSWVLRKDYKKFFQQRIGARENIHPKIEYFNLFFFKFLYYGLFIILPMVVMNLHWWQVLIGFVLLHLAQGITMGLVFQLAHVVEETTFPKPDENGNMEEAWAEHQMRTTANFATQSPMAAFFLGGLNRQIEHHLFPKVCHVHYGRIAVIVKQTALEYGIPYHENNTFSSALVSHFRLLKKLGRPAVV</sequence>
<feature type="transmembrane region" description="Helical" evidence="1">
    <location>
        <begin position="229"/>
        <end position="254"/>
    </location>
</feature>
<feature type="transmembrane region" description="Helical" evidence="1">
    <location>
        <begin position="66"/>
        <end position="87"/>
    </location>
</feature>
<reference evidence="4 5" key="3">
    <citation type="submission" date="2019-03" db="EMBL/GenBank/DDBJ databases">
        <title>Genomic Encyclopedia of Type Strains, Phase IV (KMG-IV): sequencing the most valuable type-strain genomes for metagenomic binning, comparative biology and taxonomic classification.</title>
        <authorList>
            <person name="Goeker M."/>
        </authorList>
    </citation>
    <scope>NUCLEOTIDE SEQUENCE [LARGE SCALE GENOMIC DNA]</scope>
    <source>
        <strain evidence="4 5">DSM 103236</strain>
    </source>
</reference>
<feature type="domain" description="Fatty acid desaturase" evidence="2">
    <location>
        <begin position="69"/>
        <end position="337"/>
    </location>
</feature>
<organism evidence="4 5">
    <name type="scientific">Pedobacter psychrotolerans</name>
    <dbReference type="NCBI Taxonomy" id="1843235"/>
    <lineage>
        <taxon>Bacteria</taxon>
        <taxon>Pseudomonadati</taxon>
        <taxon>Bacteroidota</taxon>
        <taxon>Sphingobacteriia</taxon>
        <taxon>Sphingobacteriales</taxon>
        <taxon>Sphingobacteriaceae</taxon>
        <taxon>Pedobacter</taxon>
    </lineage>
</organism>
<reference evidence="6" key="2">
    <citation type="journal article" date="2019" name="Int. J. Syst. Evol. Microbiol.">
        <title>The Global Catalogue of Microorganisms (GCM) 10K type strain sequencing project: providing services to taxonomists for standard genome sequencing and annotation.</title>
        <authorList>
            <consortium name="The Broad Institute Genomics Platform"/>
            <consortium name="The Broad Institute Genome Sequencing Center for Infectious Disease"/>
            <person name="Wu L."/>
            <person name="Ma J."/>
        </authorList>
    </citation>
    <scope>NUCLEOTIDE SEQUENCE [LARGE SCALE GENOMIC DNA]</scope>
    <source>
        <strain evidence="6">CGMCC 1.15644</strain>
    </source>
</reference>